<dbReference type="PANTHER" id="PTHR45947">
    <property type="entry name" value="SULFOQUINOVOSYL TRANSFERASE SQD2"/>
    <property type="match status" value="1"/>
</dbReference>
<feature type="domain" description="Glycosyltransferase subfamily 4-like N-terminal" evidence="2">
    <location>
        <begin position="14"/>
        <end position="178"/>
    </location>
</feature>
<reference evidence="3" key="1">
    <citation type="submission" date="2020-11" db="EMBL/GenBank/DDBJ databases">
        <title>Multidrug resistant novel bacterium Savagea serpentis sp. nov., isolated from the scats of a vine snake (Ahaetulla nasuta).</title>
        <authorList>
            <person name="Venkata Ramana V."/>
            <person name="Vikas Patil S."/>
            <person name="Yogita Lugani V."/>
        </authorList>
    </citation>
    <scope>NUCLEOTIDE SEQUENCE</scope>
    <source>
        <strain evidence="3">SN6</strain>
    </source>
</reference>
<dbReference type="RefSeq" id="WP_194561555.1">
    <property type="nucleotide sequence ID" value="NZ_JADKPV010000001.1"/>
</dbReference>
<keyword evidence="4" id="KW-1185">Reference proteome</keyword>
<evidence type="ECO:0000259" key="2">
    <source>
        <dbReference type="Pfam" id="PF13439"/>
    </source>
</evidence>
<dbReference type="InterPro" id="IPR001296">
    <property type="entry name" value="Glyco_trans_1"/>
</dbReference>
<gene>
    <name evidence="3" type="primary">bshA</name>
    <name evidence="3" type="ORF">IRY55_01865</name>
</gene>
<comment type="caution">
    <text evidence="3">The sequence shown here is derived from an EMBL/GenBank/DDBJ whole genome shotgun (WGS) entry which is preliminary data.</text>
</comment>
<dbReference type="Gene3D" id="3.40.50.2000">
    <property type="entry name" value="Glycogen Phosphorylase B"/>
    <property type="match status" value="2"/>
</dbReference>
<sequence>MKRLNVGVICYPTVGGSGVVATELGKKMASRGHTMHFIASEQPFRLTELTEQLQFHPVKIEDYAVFQYPPYDIALANKISQVIVQEKLDLLHVHYAMPHAIAAALGRDMAKSDIPIITTLHGTDVTILGAKESLKDTVRYGIERSTITTAVSDGLKEETYELIQPDASIETIYNFIDESIYYVNRKRRPNIRKEFNIPPEQPVYIHISNFREVKRIDYIVDSFACILKQKNAHLLLVGDGPERKAMEHYVEKLQITSSVTFTGKRQDTNDLLNASDVMLHLSNKEAFGLVILEAFACGLPVVATNIGGIPEVVMDGKNGYLVELDEPERVAQYALQLLEPTQYEQFSQEALDTARTKFNCEHIVDQYEALYEKVTKHV</sequence>
<dbReference type="PANTHER" id="PTHR45947:SF3">
    <property type="entry name" value="SULFOQUINOVOSYL TRANSFERASE SQD2"/>
    <property type="match status" value="1"/>
</dbReference>
<evidence type="ECO:0000259" key="1">
    <source>
        <dbReference type="Pfam" id="PF00534"/>
    </source>
</evidence>
<dbReference type="GO" id="GO:0071793">
    <property type="term" value="P:bacillithiol biosynthetic process"/>
    <property type="evidence" value="ECO:0007669"/>
    <property type="project" value="InterPro"/>
</dbReference>
<evidence type="ECO:0000313" key="4">
    <source>
        <dbReference type="Proteomes" id="UP000622653"/>
    </source>
</evidence>
<dbReference type="NCBIfam" id="TIGR03999">
    <property type="entry name" value="thiol_BshA"/>
    <property type="match status" value="1"/>
</dbReference>
<dbReference type="Pfam" id="PF13439">
    <property type="entry name" value="Glyco_transf_4"/>
    <property type="match status" value="1"/>
</dbReference>
<dbReference type="InterPro" id="IPR050194">
    <property type="entry name" value="Glycosyltransferase_grp1"/>
</dbReference>
<dbReference type="InterPro" id="IPR028098">
    <property type="entry name" value="Glyco_trans_4-like_N"/>
</dbReference>
<dbReference type="InterPro" id="IPR023881">
    <property type="entry name" value="Thiol_BshA"/>
</dbReference>
<name>A0A8J7G0V1_9BACL</name>
<accession>A0A8J7G0V1</accession>
<dbReference type="Pfam" id="PF00534">
    <property type="entry name" value="Glycos_transf_1"/>
    <property type="match status" value="1"/>
</dbReference>
<dbReference type="EMBL" id="JADKPV010000001">
    <property type="protein sequence ID" value="MBF4500095.1"/>
    <property type="molecule type" value="Genomic_DNA"/>
</dbReference>
<proteinExistence type="predicted"/>
<protein>
    <submittedName>
        <fullName evidence="3">N-acetyl-alpha-D-glucosaminyl L-malate synthase BshA</fullName>
    </submittedName>
</protein>
<evidence type="ECO:0000313" key="3">
    <source>
        <dbReference type="EMBL" id="MBF4500095.1"/>
    </source>
</evidence>
<dbReference type="AlphaFoldDB" id="A0A8J7G0V1"/>
<feature type="domain" description="Glycosyl transferase family 1" evidence="1">
    <location>
        <begin position="188"/>
        <end position="348"/>
    </location>
</feature>
<dbReference type="GO" id="GO:0016757">
    <property type="term" value="F:glycosyltransferase activity"/>
    <property type="evidence" value="ECO:0007669"/>
    <property type="project" value="InterPro"/>
</dbReference>
<dbReference type="Proteomes" id="UP000622653">
    <property type="component" value="Unassembled WGS sequence"/>
</dbReference>
<dbReference type="SUPFAM" id="SSF53756">
    <property type="entry name" value="UDP-Glycosyltransferase/glycogen phosphorylase"/>
    <property type="match status" value="1"/>
</dbReference>
<organism evidence="3 4">
    <name type="scientific">Savagea serpentis</name>
    <dbReference type="NCBI Taxonomy" id="2785297"/>
    <lineage>
        <taxon>Bacteria</taxon>
        <taxon>Bacillati</taxon>
        <taxon>Bacillota</taxon>
        <taxon>Bacilli</taxon>
        <taxon>Bacillales</taxon>
        <taxon>Caryophanaceae</taxon>
        <taxon>Savagea</taxon>
    </lineage>
</organism>